<dbReference type="InterPro" id="IPR010160">
    <property type="entry name" value="CRISPR-assoc_prot_Cmr5"/>
</dbReference>
<dbReference type="InterPro" id="IPR023101">
    <property type="entry name" value="AF1862-like_dom_sf"/>
</dbReference>
<organism evidence="6 7">
    <name type="scientific">Candidatus Methylocalor cossyra</name>
    <dbReference type="NCBI Taxonomy" id="3108543"/>
    <lineage>
        <taxon>Bacteria</taxon>
        <taxon>Pseudomonadati</taxon>
        <taxon>Pseudomonadota</taxon>
        <taxon>Gammaproteobacteria</taxon>
        <taxon>Methylococcales</taxon>
        <taxon>Methylococcaceae</taxon>
        <taxon>Candidatus Methylocalor</taxon>
    </lineage>
</organism>
<name>A0ABM9NK90_9GAMM</name>
<comment type="similarity">
    <text evidence="2">Belongs to the CRISPR system Cmr5 family.</text>
</comment>
<dbReference type="Proteomes" id="UP001497493">
    <property type="component" value="Chromosome"/>
</dbReference>
<gene>
    <name evidence="6" type="primary">cmr</name>
    <name evidence="6" type="ORF">MECH1_V1_2278</name>
</gene>
<keyword evidence="3" id="KW-0963">Cytoplasm</keyword>
<evidence type="ECO:0000313" key="7">
    <source>
        <dbReference type="Proteomes" id="UP001497493"/>
    </source>
</evidence>
<evidence type="ECO:0000256" key="2">
    <source>
        <dbReference type="ARBA" id="ARBA00006161"/>
    </source>
</evidence>
<accession>A0ABM9NK90</accession>
<dbReference type="EMBL" id="OZ026884">
    <property type="protein sequence ID" value="CAL1241054.1"/>
    <property type="molecule type" value="Genomic_DNA"/>
</dbReference>
<keyword evidence="4" id="KW-0051">Antiviral defense</keyword>
<dbReference type="NCBIfam" id="TIGR01881">
    <property type="entry name" value="cas_Cmr5"/>
    <property type="match status" value="1"/>
</dbReference>
<reference evidence="6 7" key="1">
    <citation type="submission" date="2024-04" db="EMBL/GenBank/DDBJ databases">
        <authorList>
            <person name="Cremers G."/>
        </authorList>
    </citation>
    <scope>NUCLEOTIDE SEQUENCE [LARGE SCALE GENOMIC DNA]</scope>
    <source>
        <strain evidence="6">MeCH1-AG</strain>
    </source>
</reference>
<evidence type="ECO:0000313" key="6">
    <source>
        <dbReference type="EMBL" id="CAL1241054.1"/>
    </source>
</evidence>
<dbReference type="Pfam" id="PF09701">
    <property type="entry name" value="Cas_Cmr5"/>
    <property type="match status" value="1"/>
</dbReference>
<protein>
    <recommendedName>
        <fullName evidence="5">CRISPR type III-B/RAMP module-associated protein Cmr5</fullName>
    </recommendedName>
</protein>
<keyword evidence="7" id="KW-1185">Reference proteome</keyword>
<evidence type="ECO:0000256" key="1">
    <source>
        <dbReference type="ARBA" id="ARBA00004496"/>
    </source>
</evidence>
<proteinExistence type="inferred from homology"/>
<evidence type="ECO:0000256" key="3">
    <source>
        <dbReference type="ARBA" id="ARBA00022490"/>
    </source>
</evidence>
<evidence type="ECO:0000256" key="4">
    <source>
        <dbReference type="ARBA" id="ARBA00023118"/>
    </source>
</evidence>
<dbReference type="Gene3D" id="1.10.520.30">
    <property type="entry name" value="AF1862-like domain"/>
    <property type="match status" value="1"/>
</dbReference>
<evidence type="ECO:0000256" key="5">
    <source>
        <dbReference type="ARBA" id="ARBA00030001"/>
    </source>
</evidence>
<comment type="subcellular location">
    <subcellularLocation>
        <location evidence="1">Cytoplasm</location>
    </subcellularLocation>
</comment>
<dbReference type="SUPFAM" id="SSF158568">
    <property type="entry name" value="AF1862-like"/>
    <property type="match status" value="1"/>
</dbReference>
<sequence length="135" mass="15271">MPTRSQRYAAAIYERVRDVQNLPRKQQKQYGALCHRFPSIVLENGLAAALGFLAAKGREDDSPPRRLLNDYGQVLGRANLHLHVIRTTTSLAEYRRLTQEILTAAEWFKRYAEAILKVDPTDDGSGNSEEETENA</sequence>
<dbReference type="RefSeq" id="WP_348757584.1">
    <property type="nucleotide sequence ID" value="NZ_OZ026884.1"/>
</dbReference>